<reference evidence="7 8" key="1">
    <citation type="submission" date="2020-08" db="EMBL/GenBank/DDBJ databases">
        <title>Genome public.</title>
        <authorList>
            <person name="Liu C."/>
            <person name="Sun Q."/>
        </authorList>
    </citation>
    <scope>NUCLEOTIDE SEQUENCE [LARGE SCALE GENOMIC DNA]</scope>
    <source>
        <strain evidence="7 8">3_YM_SP_D4_24.mj</strain>
    </source>
</reference>
<comment type="catalytic activity">
    <reaction evidence="1">
        <text>3'-dephospho-CoA + ATP = 2'-(5''-triphospho-alpha-D-ribosyl)-3'-dephospho-CoA + adenine</text>
        <dbReference type="Rhea" id="RHEA:15117"/>
        <dbReference type="ChEBI" id="CHEBI:16708"/>
        <dbReference type="ChEBI" id="CHEBI:30616"/>
        <dbReference type="ChEBI" id="CHEBI:57328"/>
        <dbReference type="ChEBI" id="CHEBI:61378"/>
        <dbReference type="EC" id="2.4.2.52"/>
    </reaction>
</comment>
<keyword evidence="3 7" id="KW-0548">Nucleotidyltransferase</keyword>
<evidence type="ECO:0000313" key="8">
    <source>
        <dbReference type="Proteomes" id="UP000661649"/>
    </source>
</evidence>
<keyword evidence="7" id="KW-0456">Lyase</keyword>
<dbReference type="Pfam" id="PF03802">
    <property type="entry name" value="CitX"/>
    <property type="match status" value="1"/>
</dbReference>
<evidence type="ECO:0000256" key="6">
    <source>
        <dbReference type="ARBA" id="ARBA00048574"/>
    </source>
</evidence>
<dbReference type="Pfam" id="PF01874">
    <property type="entry name" value="CitG"/>
    <property type="match status" value="1"/>
</dbReference>
<dbReference type="Gene3D" id="1.10.4200.10">
    <property type="entry name" value="Triphosphoribosyl-dephospho-CoA protein"/>
    <property type="match status" value="1"/>
</dbReference>
<comment type="catalytic activity">
    <reaction evidence="6">
        <text>apo-[citrate lyase ACP] + 2'-(5''-triphospho-alpha-D-ribosyl)-3'-dephospho-CoA = holo-[citrate lyase ACP] + diphosphate</text>
        <dbReference type="Rhea" id="RHEA:16333"/>
        <dbReference type="Rhea" id="RHEA-COMP:10157"/>
        <dbReference type="Rhea" id="RHEA-COMP:10158"/>
        <dbReference type="ChEBI" id="CHEBI:29999"/>
        <dbReference type="ChEBI" id="CHEBI:33019"/>
        <dbReference type="ChEBI" id="CHEBI:61378"/>
        <dbReference type="ChEBI" id="CHEBI:82683"/>
        <dbReference type="EC" id="2.7.7.61"/>
    </reaction>
</comment>
<keyword evidence="2 7" id="KW-0808">Transferase</keyword>
<keyword evidence="5" id="KW-0067">ATP-binding</keyword>
<accession>A0ABR7P9A3</accession>
<dbReference type="EMBL" id="JACRTP010000002">
    <property type="protein sequence ID" value="MBC8627972.1"/>
    <property type="molecule type" value="Genomic_DNA"/>
</dbReference>
<dbReference type="InterPro" id="IPR005551">
    <property type="entry name" value="CitX"/>
</dbReference>
<evidence type="ECO:0000313" key="7">
    <source>
        <dbReference type="EMBL" id="MBC8627972.1"/>
    </source>
</evidence>
<dbReference type="PANTHER" id="PTHR30201:SF2">
    <property type="entry name" value="2-(5''-TRIPHOSPHORIBOSYL)-3'-DEPHOSPHOCOENZYME-A SYNTHASE"/>
    <property type="match status" value="1"/>
</dbReference>
<dbReference type="Proteomes" id="UP000661649">
    <property type="component" value="Unassembled WGS sequence"/>
</dbReference>
<dbReference type="NCBIfam" id="TIGR03124">
    <property type="entry name" value="citrate_citX"/>
    <property type="match status" value="1"/>
</dbReference>
<dbReference type="EC" id="2.7.7.61" evidence="7"/>
<dbReference type="RefSeq" id="WP_187558354.1">
    <property type="nucleotide sequence ID" value="NZ_JACRTP010000002.1"/>
</dbReference>
<dbReference type="GO" id="GO:0050519">
    <property type="term" value="F:holo-citrate lyase synthase activity"/>
    <property type="evidence" value="ECO:0007669"/>
    <property type="project" value="UniProtKB-EC"/>
</dbReference>
<proteinExistence type="predicted"/>
<evidence type="ECO:0000256" key="2">
    <source>
        <dbReference type="ARBA" id="ARBA00022679"/>
    </source>
</evidence>
<name>A0ABR7P9A3_9FIRM</name>
<evidence type="ECO:0000256" key="3">
    <source>
        <dbReference type="ARBA" id="ARBA00022695"/>
    </source>
</evidence>
<dbReference type="InterPro" id="IPR002736">
    <property type="entry name" value="CitG"/>
</dbReference>
<protein>
    <submittedName>
        <fullName evidence="7">Citrate lyase holo-[acyl-carrier protein] synthase</fullName>
        <ecNumber evidence="7">2.7.7.61</ecNumber>
    </submittedName>
</protein>
<dbReference type="GO" id="GO:0016829">
    <property type="term" value="F:lyase activity"/>
    <property type="evidence" value="ECO:0007669"/>
    <property type="project" value="UniProtKB-KW"/>
</dbReference>
<gene>
    <name evidence="7" type="primary">citX</name>
    <name evidence="7" type="ORF">H8712_04990</name>
</gene>
<evidence type="ECO:0000256" key="4">
    <source>
        <dbReference type="ARBA" id="ARBA00022741"/>
    </source>
</evidence>
<keyword evidence="8" id="KW-1185">Reference proteome</keyword>
<keyword evidence="4" id="KW-0547">Nucleotide-binding</keyword>
<dbReference type="PANTHER" id="PTHR30201">
    <property type="entry name" value="TRIPHOSPHORIBOSYL-DEPHOSPHO-COA SYNTHASE"/>
    <property type="match status" value="1"/>
</dbReference>
<comment type="caution">
    <text evidence="7">The sequence shown here is derived from an EMBL/GenBank/DDBJ whole genome shotgun (WGS) entry which is preliminary data.</text>
</comment>
<organism evidence="7 8">
    <name type="scientific">Blautia stercoris</name>
    <dbReference type="NCBI Taxonomy" id="871664"/>
    <lineage>
        <taxon>Bacteria</taxon>
        <taxon>Bacillati</taxon>
        <taxon>Bacillota</taxon>
        <taxon>Clostridia</taxon>
        <taxon>Lachnospirales</taxon>
        <taxon>Lachnospiraceae</taxon>
        <taxon>Blautia</taxon>
    </lineage>
</organism>
<evidence type="ECO:0000256" key="5">
    <source>
        <dbReference type="ARBA" id="ARBA00022840"/>
    </source>
</evidence>
<evidence type="ECO:0000256" key="1">
    <source>
        <dbReference type="ARBA" id="ARBA00001210"/>
    </source>
</evidence>
<sequence length="481" mass="53838">MSDLLNKNWSTGVPITMAEILDAREHRAWIQQELLSDHTLESNCALISFTLNIPGPIKVFPYTVWAFYEGIHFIESCLTTHQLTLLTKKIMEENTGYEAFFLIKGITPETLKSYMTAFEDGSSFGRIFDLDILRPDSTKVSRTELGLSGRTCLLCDNPVFVCSRSRTHSAKELSKKTLSIIEAHFFEVFSSYIGTQMTQALISEVNTTLKPGLVDRYHNGSHKDMNRELFLKSADSLFPYFCQSTRLGLEAGCLGTPLPEVFSSLRVLGLEAEQTMYQATNGVNTHKGAVFSGGILCCTLGYTVSKKTIPSLSFLDDTTDELSEIIKEMLVHLLDDLKLLSKKDSASLTHGEKLYLKYQVTGIRGEAQKGFPSLVQLGLPLYKKLLQAGFSRNDAGCILLLHYIAYTQDSNLITRSDYQTAQTIRTQLASFLENSSYEKQLEVLPVIDKEFVKANLSPGGSADLLALTYFLYEIYHTTILF</sequence>